<sequence>MGRKSGECRHQVPSGQPVPRYPPGAWHCIPRPSPLLHPADAPQPEALTCFHLQVKRKKERRLVQPEETNFSAHLTEAQRAITLGKVETALSCAQKAVDSGGDPASLVVRGRCHLLLGHLKDALEDARAALTQDPSLDSHSSMQRGNALIMTHFKKLRVIQGASMKCLLDVQFELAGSYYRYDRNNVHPVTAVLVQAEALYGMGEFERSLVLFHRGARKRPDLTAFTRGIHKAREAVLLAGLATEVTIKVDLNSQVFRCCCQSLYEASTPPTRRCHPPPLLGHAY</sequence>
<keyword evidence="5" id="KW-0206">Cytoskeleton</keyword>
<keyword evidence="4" id="KW-0802">TPR repeat</keyword>
<evidence type="ECO:0000313" key="10">
    <source>
        <dbReference type="EMBL" id="MPC20677.1"/>
    </source>
</evidence>
<keyword evidence="6" id="KW-0966">Cell projection</keyword>
<keyword evidence="3" id="KW-0677">Repeat</keyword>
<dbReference type="EMBL" id="VSRR010000898">
    <property type="protein sequence ID" value="MPC20677.1"/>
    <property type="molecule type" value="Genomic_DNA"/>
</dbReference>
<evidence type="ECO:0000256" key="8">
    <source>
        <dbReference type="ARBA" id="ARBA00034143"/>
    </source>
</evidence>
<keyword evidence="2" id="KW-0963">Cytoplasm</keyword>
<feature type="compositionally biased region" description="Basic and acidic residues" evidence="9">
    <location>
        <begin position="1"/>
        <end position="10"/>
    </location>
</feature>
<dbReference type="Proteomes" id="UP000324222">
    <property type="component" value="Unassembled WGS sequence"/>
</dbReference>
<dbReference type="PANTHER" id="PTHR23040">
    <property type="match status" value="1"/>
</dbReference>
<evidence type="ECO:0000256" key="5">
    <source>
        <dbReference type="ARBA" id="ARBA00023212"/>
    </source>
</evidence>
<name>A0A5B7DHN8_PORTR</name>
<feature type="region of interest" description="Disordered" evidence="9">
    <location>
        <begin position="1"/>
        <end position="23"/>
    </location>
</feature>
<dbReference type="SMART" id="SM00028">
    <property type="entry name" value="TPR"/>
    <property type="match status" value="2"/>
</dbReference>
<evidence type="ECO:0000256" key="3">
    <source>
        <dbReference type="ARBA" id="ARBA00022737"/>
    </source>
</evidence>
<accession>A0A5B7DHN8</accession>
<protein>
    <recommendedName>
        <fullName evidence="7">Outer dynein arm-docking complex subunit 4</fullName>
    </recommendedName>
    <alternativeName>
        <fullName evidence="8">Tetratricopeptide repeat protein 25</fullName>
    </alternativeName>
</protein>
<evidence type="ECO:0000313" key="11">
    <source>
        <dbReference type="Proteomes" id="UP000324222"/>
    </source>
</evidence>
<organism evidence="10 11">
    <name type="scientific">Portunus trituberculatus</name>
    <name type="common">Swimming crab</name>
    <name type="synonym">Neptunus trituberculatus</name>
    <dbReference type="NCBI Taxonomy" id="210409"/>
    <lineage>
        <taxon>Eukaryota</taxon>
        <taxon>Metazoa</taxon>
        <taxon>Ecdysozoa</taxon>
        <taxon>Arthropoda</taxon>
        <taxon>Crustacea</taxon>
        <taxon>Multicrustacea</taxon>
        <taxon>Malacostraca</taxon>
        <taxon>Eumalacostraca</taxon>
        <taxon>Eucarida</taxon>
        <taxon>Decapoda</taxon>
        <taxon>Pleocyemata</taxon>
        <taxon>Brachyura</taxon>
        <taxon>Eubrachyura</taxon>
        <taxon>Portunoidea</taxon>
        <taxon>Portunidae</taxon>
        <taxon>Portuninae</taxon>
        <taxon>Portunus</taxon>
    </lineage>
</organism>
<evidence type="ECO:0000256" key="6">
    <source>
        <dbReference type="ARBA" id="ARBA00023273"/>
    </source>
</evidence>
<keyword evidence="11" id="KW-1185">Reference proteome</keyword>
<dbReference type="InterPro" id="IPR040111">
    <property type="entry name" value="ODAD4"/>
</dbReference>
<proteinExistence type="predicted"/>
<dbReference type="InterPro" id="IPR011990">
    <property type="entry name" value="TPR-like_helical_dom_sf"/>
</dbReference>
<comment type="subcellular location">
    <subcellularLocation>
        <location evidence="1">Cytoplasm</location>
        <location evidence="1">Cytoskeleton</location>
        <location evidence="1">Cilium axoneme</location>
    </subcellularLocation>
</comment>
<dbReference type="InterPro" id="IPR019734">
    <property type="entry name" value="TPR_rpt"/>
</dbReference>
<comment type="caution">
    <text evidence="10">The sequence shown here is derived from an EMBL/GenBank/DDBJ whole genome shotgun (WGS) entry which is preliminary data.</text>
</comment>
<reference evidence="10 11" key="1">
    <citation type="submission" date="2019-05" db="EMBL/GenBank/DDBJ databases">
        <title>Another draft genome of Portunus trituberculatus and its Hox gene families provides insights of decapod evolution.</title>
        <authorList>
            <person name="Jeong J.-H."/>
            <person name="Song I."/>
            <person name="Kim S."/>
            <person name="Choi T."/>
            <person name="Kim D."/>
            <person name="Ryu S."/>
            <person name="Kim W."/>
        </authorList>
    </citation>
    <scope>NUCLEOTIDE SEQUENCE [LARGE SCALE GENOMIC DNA]</scope>
    <source>
        <tissue evidence="10">Muscle</tissue>
    </source>
</reference>
<evidence type="ECO:0000256" key="9">
    <source>
        <dbReference type="SAM" id="MobiDB-lite"/>
    </source>
</evidence>
<dbReference type="PANTHER" id="PTHR23040:SF1">
    <property type="entry name" value="OUTER DYNEIN ARM-DOCKING COMPLEX SUBUNIT 4"/>
    <property type="match status" value="1"/>
</dbReference>
<dbReference type="AlphaFoldDB" id="A0A5B7DHN8"/>
<dbReference type="Gene3D" id="1.25.40.10">
    <property type="entry name" value="Tetratricopeptide repeat domain"/>
    <property type="match status" value="1"/>
</dbReference>
<gene>
    <name evidence="10" type="primary">Ttc25</name>
    <name evidence="10" type="ORF">E2C01_013631</name>
</gene>
<dbReference type="OrthoDB" id="245563at2759"/>
<dbReference type="SUPFAM" id="SSF48452">
    <property type="entry name" value="TPR-like"/>
    <property type="match status" value="1"/>
</dbReference>
<evidence type="ECO:0000256" key="1">
    <source>
        <dbReference type="ARBA" id="ARBA00004430"/>
    </source>
</evidence>
<dbReference type="GO" id="GO:0005930">
    <property type="term" value="C:axoneme"/>
    <property type="evidence" value="ECO:0007669"/>
    <property type="project" value="UniProtKB-SubCell"/>
</dbReference>
<evidence type="ECO:0000256" key="2">
    <source>
        <dbReference type="ARBA" id="ARBA00022490"/>
    </source>
</evidence>
<evidence type="ECO:0000256" key="7">
    <source>
        <dbReference type="ARBA" id="ARBA00034139"/>
    </source>
</evidence>
<evidence type="ECO:0000256" key="4">
    <source>
        <dbReference type="ARBA" id="ARBA00022803"/>
    </source>
</evidence>